<evidence type="ECO:0000313" key="4">
    <source>
        <dbReference type="Proteomes" id="UP000322214"/>
    </source>
</evidence>
<dbReference type="PANTHER" id="PTHR24020">
    <property type="entry name" value="COLLAGEN ALPHA"/>
    <property type="match status" value="1"/>
</dbReference>
<dbReference type="InterPro" id="IPR028087">
    <property type="entry name" value="Tad_N"/>
</dbReference>
<dbReference type="EMBL" id="CP042912">
    <property type="protein sequence ID" value="QEG24278.1"/>
    <property type="molecule type" value="Genomic_DNA"/>
</dbReference>
<keyword evidence="4" id="KW-1185">Reference proteome</keyword>
<sequence>MKQLILLKQQTLQKKQQKKSKLFAVKWVVYPDIGRHIDLRHIRQGFFPAFFMRQHYVCAPPLCANAKASCADPKATGLRFCINVDLAFPMTQKVNRLGSASFCNSPGKMRVLSSKFHAAVSLAGDLHFGRSSRKKLAERNMKPSTINQKLKTRFSQSGQSSRTGAMLPMVAVVIVILFIAVSFAVDIARMHLTRSELRTATDAAARAAVESLGRVQNTQGATDAALAVAKRNIVAGSGLNLDANKIVFGNSTQGSDGKFSFTESSTTINSVRVFGERTQDSPDGPVALMFGPMLGTGTFSPVASSTAVRLDRDIALVLDKSGSMGSNGRFAALKNGLDVFLNEMDRSIPEERVSLTVYDTQPTKLVDMTDNLVSIRDSFATQTPNGFTGIGRALQVGLDSIQNDAGSRGPFSLKSVVLMTDGNQNRGINPTAVAQEAKRLGIIVHTITFSSGANETLMKNVANTTGGIHVHANTDQELLDAFNEIANTIQVLTIE</sequence>
<evidence type="ECO:0000259" key="2">
    <source>
        <dbReference type="PROSITE" id="PS50234"/>
    </source>
</evidence>
<dbReference type="CDD" id="cd00198">
    <property type="entry name" value="vWFA"/>
    <property type="match status" value="1"/>
</dbReference>
<keyword evidence="1" id="KW-0472">Membrane</keyword>
<dbReference type="Proteomes" id="UP000322214">
    <property type="component" value="Chromosome"/>
</dbReference>
<gene>
    <name evidence="3" type="ORF">MFFC18_41960</name>
</gene>
<dbReference type="SUPFAM" id="SSF53300">
    <property type="entry name" value="vWA-like"/>
    <property type="match status" value="1"/>
</dbReference>
<dbReference type="Pfam" id="PF13400">
    <property type="entry name" value="Tad"/>
    <property type="match status" value="1"/>
</dbReference>
<evidence type="ECO:0000313" key="3">
    <source>
        <dbReference type="EMBL" id="QEG24278.1"/>
    </source>
</evidence>
<dbReference type="Gene3D" id="3.40.50.410">
    <property type="entry name" value="von Willebrand factor, type A domain"/>
    <property type="match status" value="1"/>
</dbReference>
<dbReference type="AlphaFoldDB" id="A0A5B9PD31"/>
<dbReference type="InterPro" id="IPR050525">
    <property type="entry name" value="ECM_Assembly_Org"/>
</dbReference>
<feature type="transmembrane region" description="Helical" evidence="1">
    <location>
        <begin position="165"/>
        <end position="188"/>
    </location>
</feature>
<keyword evidence="1" id="KW-1133">Transmembrane helix</keyword>
<name>A0A5B9PD31_9BACT</name>
<proteinExistence type="predicted"/>
<dbReference type="InterPro" id="IPR002035">
    <property type="entry name" value="VWF_A"/>
</dbReference>
<feature type="domain" description="VWFA" evidence="2">
    <location>
        <begin position="313"/>
        <end position="489"/>
    </location>
</feature>
<evidence type="ECO:0000256" key="1">
    <source>
        <dbReference type="SAM" id="Phobius"/>
    </source>
</evidence>
<accession>A0A5B9PD31</accession>
<dbReference type="PANTHER" id="PTHR24020:SF20">
    <property type="entry name" value="PH DOMAIN-CONTAINING PROTEIN"/>
    <property type="match status" value="1"/>
</dbReference>
<organism evidence="3 4">
    <name type="scientific">Mariniblastus fucicola</name>
    <dbReference type="NCBI Taxonomy" id="980251"/>
    <lineage>
        <taxon>Bacteria</taxon>
        <taxon>Pseudomonadati</taxon>
        <taxon>Planctomycetota</taxon>
        <taxon>Planctomycetia</taxon>
        <taxon>Pirellulales</taxon>
        <taxon>Pirellulaceae</taxon>
        <taxon>Mariniblastus</taxon>
    </lineage>
</organism>
<reference evidence="3 4" key="1">
    <citation type="submission" date="2019-08" db="EMBL/GenBank/DDBJ databases">
        <title>Deep-cultivation of Planctomycetes and their phenomic and genomic characterization uncovers novel biology.</title>
        <authorList>
            <person name="Wiegand S."/>
            <person name="Jogler M."/>
            <person name="Boedeker C."/>
            <person name="Pinto D."/>
            <person name="Vollmers J."/>
            <person name="Rivas-Marin E."/>
            <person name="Kohn T."/>
            <person name="Peeters S.H."/>
            <person name="Heuer A."/>
            <person name="Rast P."/>
            <person name="Oberbeckmann S."/>
            <person name="Bunk B."/>
            <person name="Jeske O."/>
            <person name="Meyerdierks A."/>
            <person name="Storesund J.E."/>
            <person name="Kallscheuer N."/>
            <person name="Luecker S."/>
            <person name="Lage O.M."/>
            <person name="Pohl T."/>
            <person name="Merkel B.J."/>
            <person name="Hornburger P."/>
            <person name="Mueller R.-W."/>
            <person name="Bruemmer F."/>
            <person name="Labrenz M."/>
            <person name="Spormann A.M."/>
            <person name="Op den Camp H."/>
            <person name="Overmann J."/>
            <person name="Amann R."/>
            <person name="Jetten M.S.M."/>
            <person name="Mascher T."/>
            <person name="Medema M.H."/>
            <person name="Devos D.P."/>
            <person name="Kaster A.-K."/>
            <person name="Ovreas L."/>
            <person name="Rohde M."/>
            <person name="Galperin M.Y."/>
            <person name="Jogler C."/>
        </authorList>
    </citation>
    <scope>NUCLEOTIDE SEQUENCE [LARGE SCALE GENOMIC DNA]</scope>
    <source>
        <strain evidence="3 4">FC18</strain>
    </source>
</reference>
<dbReference type="SMART" id="SM00327">
    <property type="entry name" value="VWA"/>
    <property type="match status" value="1"/>
</dbReference>
<dbReference type="STRING" id="980251.GCA_001642875_00772"/>
<dbReference type="PROSITE" id="PS50234">
    <property type="entry name" value="VWFA"/>
    <property type="match status" value="1"/>
</dbReference>
<keyword evidence="1" id="KW-0812">Transmembrane</keyword>
<dbReference type="InterPro" id="IPR036465">
    <property type="entry name" value="vWFA_dom_sf"/>
</dbReference>
<dbReference type="Pfam" id="PF00092">
    <property type="entry name" value="VWA"/>
    <property type="match status" value="1"/>
</dbReference>
<protein>
    <submittedName>
        <fullName evidence="3">von Willebrand factor type A domain protein</fullName>
    </submittedName>
</protein>
<dbReference type="KEGG" id="mff:MFFC18_41960"/>